<feature type="region of interest" description="Disordered" evidence="5">
    <location>
        <begin position="20"/>
        <end position="47"/>
    </location>
</feature>
<sequence length="269" mass="30304">MIAAVSPMACEAVSPMITSVTPTLESSPKEEEEAGLSPSQGGLCGEGLAQERDPAQRYQNKKPPPLHTGADWKVVLHLPEIETWLRATTERVRDLTYSVHQDSVNKHVDVHLVQLKDICEDISDHVEQIHALLETEFSLKLLSYSVNIIVDIRSVQLLWHQLRVSVLVLKERLLQGLQDSNGNYTRQTDILQAFSQDHDQVNSTHNLCYNCTCTTTVQFYTTIASLNYTTLACTSLQYTQQLFVGGGGFNFLLNKHKHKEHLYKMIMGN</sequence>
<evidence type="ECO:0000256" key="3">
    <source>
        <dbReference type="ARBA" id="ARBA00022737"/>
    </source>
</evidence>
<evidence type="ECO:0000256" key="1">
    <source>
        <dbReference type="ARBA" id="ARBA00004308"/>
    </source>
</evidence>
<dbReference type="Proteomes" id="UP000193380">
    <property type="component" value="Unassembled WGS sequence"/>
</dbReference>
<gene>
    <name evidence="6" type="ORF">GSONMT00068536001</name>
</gene>
<reference evidence="6" key="2">
    <citation type="submission" date="2014-03" db="EMBL/GenBank/DDBJ databases">
        <authorList>
            <person name="Genoscope - CEA"/>
        </authorList>
    </citation>
    <scope>NUCLEOTIDE SEQUENCE</scope>
</reference>
<proteinExistence type="predicted"/>
<accession>A0A060WEY2</accession>
<evidence type="ECO:0000256" key="2">
    <source>
        <dbReference type="ARBA" id="ARBA00022553"/>
    </source>
</evidence>
<protein>
    <recommendedName>
        <fullName evidence="8">A-kinase anchor protein 6</fullName>
    </recommendedName>
</protein>
<evidence type="ECO:0000313" key="7">
    <source>
        <dbReference type="Proteomes" id="UP000193380"/>
    </source>
</evidence>
<dbReference type="GO" id="GO:0048471">
    <property type="term" value="C:perinuclear region of cytoplasm"/>
    <property type="evidence" value="ECO:0007669"/>
    <property type="project" value="TreeGrafter"/>
</dbReference>
<comment type="subcellular location">
    <subcellularLocation>
        <location evidence="1">Endomembrane system</location>
    </subcellularLocation>
</comment>
<dbReference type="PANTHER" id="PTHR14514:SF2">
    <property type="entry name" value="A-KINASE ANCHOR PROTEIN 6"/>
    <property type="match status" value="1"/>
</dbReference>
<keyword evidence="3" id="KW-0677">Repeat</keyword>
<dbReference type="GO" id="GO:0044325">
    <property type="term" value="F:transmembrane transporter binding"/>
    <property type="evidence" value="ECO:0007669"/>
    <property type="project" value="TreeGrafter"/>
</dbReference>
<dbReference type="AlphaFoldDB" id="A0A060WEY2"/>
<dbReference type="EMBL" id="FR904429">
    <property type="protein sequence ID" value="CDQ63120.1"/>
    <property type="molecule type" value="Genomic_DNA"/>
</dbReference>
<dbReference type="PANTHER" id="PTHR14514">
    <property type="entry name" value="PKA ANCHORING PROTEIN"/>
    <property type="match status" value="1"/>
</dbReference>
<organism evidence="6 7">
    <name type="scientific">Oncorhynchus mykiss</name>
    <name type="common">Rainbow trout</name>
    <name type="synonym">Salmo gairdneri</name>
    <dbReference type="NCBI Taxonomy" id="8022"/>
    <lineage>
        <taxon>Eukaryota</taxon>
        <taxon>Metazoa</taxon>
        <taxon>Chordata</taxon>
        <taxon>Craniata</taxon>
        <taxon>Vertebrata</taxon>
        <taxon>Euteleostomi</taxon>
        <taxon>Actinopterygii</taxon>
        <taxon>Neopterygii</taxon>
        <taxon>Teleostei</taxon>
        <taxon>Protacanthopterygii</taxon>
        <taxon>Salmoniformes</taxon>
        <taxon>Salmonidae</taxon>
        <taxon>Salmoninae</taxon>
        <taxon>Oncorhynchus</taxon>
    </lineage>
</organism>
<keyword evidence="4" id="KW-0472">Membrane</keyword>
<evidence type="ECO:0000256" key="4">
    <source>
        <dbReference type="ARBA" id="ARBA00023136"/>
    </source>
</evidence>
<dbReference type="STRING" id="8022.A0A060WEY2"/>
<dbReference type="GO" id="GO:0051018">
    <property type="term" value="F:protein kinase A binding"/>
    <property type="evidence" value="ECO:0007669"/>
    <property type="project" value="TreeGrafter"/>
</dbReference>
<reference evidence="6" key="1">
    <citation type="journal article" date="2014" name="Nat. Commun.">
        <title>The rainbow trout genome provides novel insights into evolution after whole-genome duplication in vertebrates.</title>
        <authorList>
            <person name="Berthelot C."/>
            <person name="Brunet F."/>
            <person name="Chalopin D."/>
            <person name="Juanchich A."/>
            <person name="Bernard M."/>
            <person name="Noel B."/>
            <person name="Bento P."/>
            <person name="Da Silva C."/>
            <person name="Labadie K."/>
            <person name="Alberti A."/>
            <person name="Aury J.M."/>
            <person name="Louis A."/>
            <person name="Dehais P."/>
            <person name="Bardou P."/>
            <person name="Montfort J."/>
            <person name="Klopp C."/>
            <person name="Cabau C."/>
            <person name="Gaspin C."/>
            <person name="Thorgaard G.H."/>
            <person name="Boussaha M."/>
            <person name="Quillet E."/>
            <person name="Guyomard R."/>
            <person name="Galiana D."/>
            <person name="Bobe J."/>
            <person name="Volff J.N."/>
            <person name="Genet C."/>
            <person name="Wincker P."/>
            <person name="Jaillon O."/>
            <person name="Roest Crollius H."/>
            <person name="Guiguen Y."/>
        </authorList>
    </citation>
    <scope>NUCLEOTIDE SEQUENCE [LARGE SCALE GENOMIC DNA]</scope>
</reference>
<dbReference type="PaxDb" id="8022-A0A060WEY2"/>
<evidence type="ECO:0000313" key="6">
    <source>
        <dbReference type="EMBL" id="CDQ63120.1"/>
    </source>
</evidence>
<evidence type="ECO:0008006" key="8">
    <source>
        <dbReference type="Google" id="ProtNLM"/>
    </source>
</evidence>
<keyword evidence="2" id="KW-0597">Phosphoprotein</keyword>
<dbReference type="GO" id="GO:0016529">
    <property type="term" value="C:sarcoplasmic reticulum"/>
    <property type="evidence" value="ECO:0007669"/>
    <property type="project" value="TreeGrafter"/>
</dbReference>
<evidence type="ECO:0000256" key="5">
    <source>
        <dbReference type="SAM" id="MobiDB-lite"/>
    </source>
</evidence>
<name>A0A060WEY2_ONCMY</name>